<accession>A0A8J5SE06</accession>
<organism evidence="1 2">
    <name type="scientific">Zizania palustris</name>
    <name type="common">Northern wild rice</name>
    <dbReference type="NCBI Taxonomy" id="103762"/>
    <lineage>
        <taxon>Eukaryota</taxon>
        <taxon>Viridiplantae</taxon>
        <taxon>Streptophyta</taxon>
        <taxon>Embryophyta</taxon>
        <taxon>Tracheophyta</taxon>
        <taxon>Spermatophyta</taxon>
        <taxon>Magnoliopsida</taxon>
        <taxon>Liliopsida</taxon>
        <taxon>Poales</taxon>
        <taxon>Poaceae</taxon>
        <taxon>BOP clade</taxon>
        <taxon>Oryzoideae</taxon>
        <taxon>Oryzeae</taxon>
        <taxon>Zizaniinae</taxon>
        <taxon>Zizania</taxon>
    </lineage>
</organism>
<reference evidence="1" key="1">
    <citation type="journal article" date="2021" name="bioRxiv">
        <title>Whole Genome Assembly and Annotation of Northern Wild Rice, Zizania palustris L., Supports a Whole Genome Duplication in the Zizania Genus.</title>
        <authorList>
            <person name="Haas M."/>
            <person name="Kono T."/>
            <person name="Macchietto M."/>
            <person name="Millas R."/>
            <person name="McGilp L."/>
            <person name="Shao M."/>
            <person name="Duquette J."/>
            <person name="Hirsch C.N."/>
            <person name="Kimball J."/>
        </authorList>
    </citation>
    <scope>NUCLEOTIDE SEQUENCE</scope>
    <source>
        <tissue evidence="1">Fresh leaf tissue</tissue>
    </source>
</reference>
<dbReference type="AlphaFoldDB" id="A0A8J5SE06"/>
<evidence type="ECO:0000313" key="1">
    <source>
        <dbReference type="EMBL" id="KAG8064379.1"/>
    </source>
</evidence>
<name>A0A8J5SE06_ZIZPA</name>
<protein>
    <submittedName>
        <fullName evidence="1">Uncharacterized protein</fullName>
    </submittedName>
</protein>
<evidence type="ECO:0000313" key="2">
    <source>
        <dbReference type="Proteomes" id="UP000729402"/>
    </source>
</evidence>
<proteinExistence type="predicted"/>
<sequence length="91" mass="10199">MHSLGDDGGYVVPNVVAIVPYHRHHRHLLQAEEIKRPAAYYFCRDSGHPAKAVYEMIFSVAGEARSCYDDDATDGMSEAEFAAMMFHDGCY</sequence>
<dbReference type="PANTHER" id="PTHR31170">
    <property type="entry name" value="BNAC04G53230D PROTEIN"/>
    <property type="match status" value="1"/>
</dbReference>
<dbReference type="EMBL" id="JAAALK010000285">
    <property type="protein sequence ID" value="KAG8064379.1"/>
    <property type="molecule type" value="Genomic_DNA"/>
</dbReference>
<keyword evidence="2" id="KW-1185">Reference proteome</keyword>
<dbReference type="PANTHER" id="PTHR31170:SF20">
    <property type="entry name" value="DUF247 DOMAIN PROTEIN"/>
    <property type="match status" value="1"/>
</dbReference>
<reference evidence="1" key="2">
    <citation type="submission" date="2021-02" db="EMBL/GenBank/DDBJ databases">
        <authorList>
            <person name="Kimball J.A."/>
            <person name="Haas M.W."/>
            <person name="Macchietto M."/>
            <person name="Kono T."/>
            <person name="Duquette J."/>
            <person name="Shao M."/>
        </authorList>
    </citation>
    <scope>NUCLEOTIDE SEQUENCE</scope>
    <source>
        <tissue evidence="1">Fresh leaf tissue</tissue>
    </source>
</reference>
<dbReference type="InterPro" id="IPR004158">
    <property type="entry name" value="DUF247_pln"/>
</dbReference>
<comment type="caution">
    <text evidence="1">The sequence shown here is derived from an EMBL/GenBank/DDBJ whole genome shotgun (WGS) entry which is preliminary data.</text>
</comment>
<dbReference type="Proteomes" id="UP000729402">
    <property type="component" value="Unassembled WGS sequence"/>
</dbReference>
<dbReference type="OrthoDB" id="1849062at2759"/>
<dbReference type="Pfam" id="PF03140">
    <property type="entry name" value="DUF247"/>
    <property type="match status" value="1"/>
</dbReference>
<gene>
    <name evidence="1" type="ORF">GUJ93_ZPchr0004g40240</name>
</gene>